<dbReference type="AlphaFoldDB" id="A0A1I3X6K5"/>
<proteinExistence type="predicted"/>
<dbReference type="Proteomes" id="UP000199589">
    <property type="component" value="Unassembled WGS sequence"/>
</dbReference>
<reference evidence="3" key="1">
    <citation type="submission" date="2016-10" db="EMBL/GenBank/DDBJ databases">
        <authorList>
            <person name="Varghese N."/>
            <person name="Submissions S."/>
        </authorList>
    </citation>
    <scope>NUCLEOTIDE SEQUENCE [LARGE SCALE GENOMIC DNA]</scope>
    <source>
        <strain evidence="3">DSM 16108</strain>
    </source>
</reference>
<evidence type="ECO:0000313" key="2">
    <source>
        <dbReference type="EMBL" id="SFK15295.1"/>
    </source>
</evidence>
<name>A0A1I3X6K5_9LACT</name>
<dbReference type="RefSeq" id="WP_091896728.1">
    <property type="nucleotide sequence ID" value="NZ_FOSJ01000012.1"/>
</dbReference>
<sequence length="164" mass="19580">MKKDQIQNPTLFLIWRTLYILIQCTWSIPQTFIGFLLFLMYFSQSHTFYHGSIHTKWNRLDGLSLGLFIFTPNESDHTLLKGRDKKQFQQNCERMTVHEYGHTYQSLLLGPLYLPLIGLVSFLWARLPRYQKMRKKHGVPYSFCWTEQWANYLGENILKQPSLE</sequence>
<keyword evidence="1" id="KW-0472">Membrane</keyword>
<organism evidence="2 3">
    <name type="scientific">Marinilactibacillus piezotolerans</name>
    <dbReference type="NCBI Taxonomy" id="258723"/>
    <lineage>
        <taxon>Bacteria</taxon>
        <taxon>Bacillati</taxon>
        <taxon>Bacillota</taxon>
        <taxon>Bacilli</taxon>
        <taxon>Lactobacillales</taxon>
        <taxon>Carnobacteriaceae</taxon>
        <taxon>Marinilactibacillus</taxon>
    </lineage>
</organism>
<dbReference type="OrthoDB" id="2039101at2"/>
<feature type="transmembrane region" description="Helical" evidence="1">
    <location>
        <begin position="20"/>
        <end position="42"/>
    </location>
</feature>
<evidence type="ECO:0000256" key="1">
    <source>
        <dbReference type="SAM" id="Phobius"/>
    </source>
</evidence>
<accession>A0A1I3X6K5</accession>
<protein>
    <submittedName>
        <fullName evidence="2">Uncharacterized protein</fullName>
    </submittedName>
</protein>
<gene>
    <name evidence="2" type="ORF">SAMN04488569_101255</name>
</gene>
<dbReference type="EMBL" id="FOSJ01000012">
    <property type="protein sequence ID" value="SFK15295.1"/>
    <property type="molecule type" value="Genomic_DNA"/>
</dbReference>
<feature type="transmembrane region" description="Helical" evidence="1">
    <location>
        <begin position="104"/>
        <end position="125"/>
    </location>
</feature>
<keyword evidence="1" id="KW-0812">Transmembrane</keyword>
<keyword evidence="1" id="KW-1133">Transmembrane helix</keyword>
<evidence type="ECO:0000313" key="3">
    <source>
        <dbReference type="Proteomes" id="UP000199589"/>
    </source>
</evidence>
<keyword evidence="3" id="KW-1185">Reference proteome</keyword>